<dbReference type="Proteomes" id="UP000023152">
    <property type="component" value="Unassembled WGS sequence"/>
</dbReference>
<sequence length="305" mass="33390">MSEGITVKKKTVTGPSSYPLVQVRISGSTYISNCNDVNLFADSSLGGSGKSLQYSWSVTNGSTLTNLDDTLIQNDVALDEKALHVSNTLVSSLVTSSVLWVSLTVTNWFGSRNTTSITVIIAGNSYAPTVYVDGSIYHYYVLYPEKKDIDFVPLSVRVSFSSFDQTVSNNIDVTHIIYTHIFVCINKKLCMCELDKHNIVTPFQAIDNGKTTSLAKDALNLRSLNVTSTNVTTLFVQAGELDYVTRYVFAVTATHPKDQSISTTEYMSLTILPPPVTYAGGIQYSGVYFNPNITLSARSIFNFPA</sequence>
<comment type="caution">
    <text evidence="1">The sequence shown here is derived from an EMBL/GenBank/DDBJ whole genome shotgun (WGS) entry which is preliminary data.</text>
</comment>
<name>X6MAP5_RETFI</name>
<protein>
    <recommendedName>
        <fullName evidence="3">PKD/REJ-like domain-containing protein</fullName>
    </recommendedName>
</protein>
<accession>X6MAP5</accession>
<evidence type="ECO:0000313" key="1">
    <source>
        <dbReference type="EMBL" id="ETO10731.1"/>
    </source>
</evidence>
<evidence type="ECO:0008006" key="3">
    <source>
        <dbReference type="Google" id="ProtNLM"/>
    </source>
</evidence>
<reference evidence="1 2" key="1">
    <citation type="journal article" date="2013" name="Curr. Biol.">
        <title>The Genome of the Foraminiferan Reticulomyxa filosa.</title>
        <authorList>
            <person name="Glockner G."/>
            <person name="Hulsmann N."/>
            <person name="Schleicher M."/>
            <person name="Noegel A.A."/>
            <person name="Eichinger L."/>
            <person name="Gallinger C."/>
            <person name="Pawlowski J."/>
            <person name="Sierra R."/>
            <person name="Euteneuer U."/>
            <person name="Pillet L."/>
            <person name="Moustafa A."/>
            <person name="Platzer M."/>
            <person name="Groth M."/>
            <person name="Szafranski K."/>
            <person name="Schliwa M."/>
        </authorList>
    </citation>
    <scope>NUCLEOTIDE SEQUENCE [LARGE SCALE GENOMIC DNA]</scope>
</reference>
<keyword evidence="2" id="KW-1185">Reference proteome</keyword>
<evidence type="ECO:0000313" key="2">
    <source>
        <dbReference type="Proteomes" id="UP000023152"/>
    </source>
</evidence>
<organism evidence="1 2">
    <name type="scientific">Reticulomyxa filosa</name>
    <dbReference type="NCBI Taxonomy" id="46433"/>
    <lineage>
        <taxon>Eukaryota</taxon>
        <taxon>Sar</taxon>
        <taxon>Rhizaria</taxon>
        <taxon>Retaria</taxon>
        <taxon>Foraminifera</taxon>
        <taxon>Monothalamids</taxon>
        <taxon>Reticulomyxidae</taxon>
        <taxon>Reticulomyxa</taxon>
    </lineage>
</organism>
<dbReference type="AlphaFoldDB" id="X6MAP5"/>
<dbReference type="EMBL" id="ASPP01023193">
    <property type="protein sequence ID" value="ETO10731.1"/>
    <property type="molecule type" value="Genomic_DNA"/>
</dbReference>
<proteinExistence type="predicted"/>
<gene>
    <name evidence="1" type="ORF">RFI_26646</name>
</gene>